<evidence type="ECO:0000256" key="3">
    <source>
        <dbReference type="ARBA" id="ARBA00004496"/>
    </source>
</evidence>
<keyword evidence="14" id="KW-0413">Isomerase</keyword>
<keyword evidence="11" id="KW-0520">NAD</keyword>
<protein>
    <recommendedName>
        <fullName evidence="17">Inositol-3-phosphate synthase</fullName>
        <ecNumber evidence="7">5.5.1.4</ecNumber>
    </recommendedName>
    <alternativeName>
        <fullName evidence="16">Myo-inositol 1-phosphate synthase</fullName>
    </alternativeName>
</protein>
<evidence type="ECO:0000259" key="19">
    <source>
        <dbReference type="Pfam" id="PF01658"/>
    </source>
</evidence>
<evidence type="ECO:0000256" key="17">
    <source>
        <dbReference type="ARBA" id="ARBA00070063"/>
    </source>
</evidence>
<accession>A0A8K0JLK0</accession>
<dbReference type="SUPFAM" id="SSF51735">
    <property type="entry name" value="NAD(P)-binding Rossmann-fold domains"/>
    <property type="match status" value="1"/>
</dbReference>
<evidence type="ECO:0000256" key="4">
    <source>
        <dbReference type="ARBA" id="ARBA00005117"/>
    </source>
</evidence>
<dbReference type="Pfam" id="PF01658">
    <property type="entry name" value="Inos-1-P_synth"/>
    <property type="match status" value="1"/>
</dbReference>
<evidence type="ECO:0000256" key="9">
    <source>
        <dbReference type="ARBA" id="ARBA00022516"/>
    </source>
</evidence>
<gene>
    <name evidence="20" type="ORF">FFLO_03057</name>
</gene>
<evidence type="ECO:0000256" key="15">
    <source>
        <dbReference type="ARBA" id="ARBA00023264"/>
    </source>
</evidence>
<keyword evidence="9" id="KW-0444">Lipid biosynthesis</keyword>
<evidence type="ECO:0000256" key="18">
    <source>
        <dbReference type="SAM" id="MobiDB-lite"/>
    </source>
</evidence>
<dbReference type="SUPFAM" id="SSF55347">
    <property type="entry name" value="Glyceraldehyde-3-phosphate dehydrogenase-like, C-terminal domain"/>
    <property type="match status" value="1"/>
</dbReference>
<comment type="subcellular location">
    <subcellularLocation>
        <location evidence="3">Cytoplasm</location>
    </subcellularLocation>
</comment>
<dbReference type="PANTHER" id="PTHR11510">
    <property type="entry name" value="MYO-INOSITOL-1 PHOSPHATE SYNTHASE"/>
    <property type="match status" value="1"/>
</dbReference>
<dbReference type="GO" id="GO:0004512">
    <property type="term" value="F:inositol-3-phosphate synthase activity"/>
    <property type="evidence" value="ECO:0007669"/>
    <property type="project" value="UniProtKB-EC"/>
</dbReference>
<keyword evidence="12" id="KW-0443">Lipid metabolism</keyword>
<evidence type="ECO:0000256" key="10">
    <source>
        <dbReference type="ARBA" id="ARBA00022550"/>
    </source>
</evidence>
<evidence type="ECO:0000256" key="14">
    <source>
        <dbReference type="ARBA" id="ARBA00023235"/>
    </source>
</evidence>
<evidence type="ECO:0000256" key="8">
    <source>
        <dbReference type="ARBA" id="ARBA00022490"/>
    </source>
</evidence>
<name>A0A8K0JLK0_9TREE</name>
<comment type="subunit">
    <text evidence="6">Homotetramer.</text>
</comment>
<evidence type="ECO:0000256" key="16">
    <source>
        <dbReference type="ARBA" id="ARBA00032949"/>
    </source>
</evidence>
<dbReference type="GO" id="GO:0008654">
    <property type="term" value="P:phospholipid biosynthetic process"/>
    <property type="evidence" value="ECO:0007669"/>
    <property type="project" value="UniProtKB-KW"/>
</dbReference>
<dbReference type="UniPathway" id="UPA00823">
    <property type="reaction ID" value="UER00787"/>
</dbReference>
<comment type="cofactor">
    <cofactor evidence="2">
        <name>NAD(+)</name>
        <dbReference type="ChEBI" id="CHEBI:57540"/>
    </cofactor>
</comment>
<dbReference type="PIRSF" id="PIRSF015578">
    <property type="entry name" value="Myoinos-ppht_syn"/>
    <property type="match status" value="1"/>
</dbReference>
<comment type="similarity">
    <text evidence="5">Belongs to the myo-inositol 1-phosphate synthase family.</text>
</comment>
<dbReference type="GO" id="GO:0006021">
    <property type="term" value="P:inositol biosynthetic process"/>
    <property type="evidence" value="ECO:0007669"/>
    <property type="project" value="UniProtKB-UniPathway"/>
</dbReference>
<dbReference type="Gene3D" id="3.40.50.720">
    <property type="entry name" value="NAD(P)-binding Rossmann-like Domain"/>
    <property type="match status" value="2"/>
</dbReference>
<organism evidence="20 21">
    <name type="scientific">Filobasidium floriforme</name>
    <dbReference type="NCBI Taxonomy" id="5210"/>
    <lineage>
        <taxon>Eukaryota</taxon>
        <taxon>Fungi</taxon>
        <taxon>Dikarya</taxon>
        <taxon>Basidiomycota</taxon>
        <taxon>Agaricomycotina</taxon>
        <taxon>Tremellomycetes</taxon>
        <taxon>Filobasidiales</taxon>
        <taxon>Filobasidiaceae</taxon>
        <taxon>Filobasidium</taxon>
    </lineage>
</organism>
<dbReference type="EMBL" id="JABELV010000053">
    <property type="protein sequence ID" value="KAG7553550.1"/>
    <property type="molecule type" value="Genomic_DNA"/>
</dbReference>
<evidence type="ECO:0000256" key="6">
    <source>
        <dbReference type="ARBA" id="ARBA00011881"/>
    </source>
</evidence>
<dbReference type="EC" id="5.5.1.4" evidence="7"/>
<evidence type="ECO:0000256" key="2">
    <source>
        <dbReference type="ARBA" id="ARBA00001911"/>
    </source>
</evidence>
<feature type="region of interest" description="Disordered" evidence="18">
    <location>
        <begin position="1"/>
        <end position="29"/>
    </location>
</feature>
<dbReference type="FunFam" id="3.40.50.720:FF:000334">
    <property type="entry name" value="Inositol-3-phosphate synthase"/>
    <property type="match status" value="1"/>
</dbReference>
<evidence type="ECO:0000256" key="11">
    <source>
        <dbReference type="ARBA" id="ARBA00023027"/>
    </source>
</evidence>
<dbReference type="GO" id="GO:0005737">
    <property type="term" value="C:cytoplasm"/>
    <property type="evidence" value="ECO:0007669"/>
    <property type="project" value="UniProtKB-SubCell"/>
</dbReference>
<keyword evidence="10" id="KW-0398">Inositol biosynthesis</keyword>
<dbReference type="Pfam" id="PF07994">
    <property type="entry name" value="NAD_binding_5"/>
    <property type="match status" value="1"/>
</dbReference>
<keyword evidence="13" id="KW-0594">Phospholipid biosynthesis</keyword>
<evidence type="ECO:0000256" key="7">
    <source>
        <dbReference type="ARBA" id="ARBA00012125"/>
    </source>
</evidence>
<dbReference type="InterPro" id="IPR036291">
    <property type="entry name" value="NAD(P)-bd_dom_sf"/>
</dbReference>
<dbReference type="Proteomes" id="UP000812966">
    <property type="component" value="Unassembled WGS sequence"/>
</dbReference>
<keyword evidence="15" id="KW-1208">Phospholipid metabolism</keyword>
<feature type="domain" description="Myo-inositol-1-phosphate synthase GAPDH-like" evidence="19">
    <location>
        <begin position="346"/>
        <end position="466"/>
    </location>
</feature>
<evidence type="ECO:0000313" key="21">
    <source>
        <dbReference type="Proteomes" id="UP000812966"/>
    </source>
</evidence>
<keyword evidence="8" id="KW-0963">Cytoplasm</keyword>
<proteinExistence type="inferred from homology"/>
<dbReference type="FunFam" id="3.40.50.720:FF:000069">
    <property type="entry name" value="Inositol-3-phosphate synthase 1"/>
    <property type="match status" value="1"/>
</dbReference>
<evidence type="ECO:0000256" key="12">
    <source>
        <dbReference type="ARBA" id="ARBA00023098"/>
    </source>
</evidence>
<comment type="catalytic activity">
    <reaction evidence="1">
        <text>D-glucose 6-phosphate = 1D-myo-inositol 3-phosphate</text>
        <dbReference type="Rhea" id="RHEA:10716"/>
        <dbReference type="ChEBI" id="CHEBI:58401"/>
        <dbReference type="ChEBI" id="CHEBI:61548"/>
        <dbReference type="EC" id="5.5.1.4"/>
    </reaction>
</comment>
<dbReference type="InterPro" id="IPR013021">
    <property type="entry name" value="Myo-inos-1-P_Synthase_GAPDH"/>
</dbReference>
<evidence type="ECO:0000256" key="13">
    <source>
        <dbReference type="ARBA" id="ARBA00023209"/>
    </source>
</evidence>
<reference evidence="20" key="1">
    <citation type="submission" date="2020-04" db="EMBL/GenBank/DDBJ databases">
        <title>Analysis of mating type loci in Filobasidium floriforme.</title>
        <authorList>
            <person name="Nowrousian M."/>
        </authorList>
    </citation>
    <scope>NUCLEOTIDE SEQUENCE</scope>
    <source>
        <strain evidence="20">CBS 6242</strain>
    </source>
</reference>
<sequence length="569" mass="62221">MSPIAIPNHATSSPIQGASDGLPPVHPTAARSLPGGLIRVQDEQSTKYDDVQGEIRSVYTDRGCDVKKSLDGRLVVEKTEQKYEFKTDTKVGKVGLMLVGIGGNNGSTVAATILANKHNISWSTKLGPIQPNYIGSLVRASTVRIGADAETGKDVNVPIYDMLPMVHPNDLCLGGWDISGMPMDQAMARAQVLDYDLQRQVAPLMKEMGAPLPSIYYPDFIAANQEDRADNVIPGENKWEHVQRIRKDIADFKRSNGLDKVVVLWTANTERYSELIDGVNDTADNLLNAVQNSHEEVSPSTVFAIAAILDGHPYINGSPSNTFVPGCIELAERHQSFIAGDDFKSGQTKFKSVVTEFLVNAGIKPLSIASYNHLGNNDGKNLSSQRQFRSKEISKSSVVDDMVAANNLLYAPAKKGEKKGEHPDHLVVIKYAPAVGDDKRALDEYYSELLMGGRNTLSVFNICEDSLLATPLILDLTILAELMTRITYRPLQAESTSVKDVPSEKEVPFQPLYPVLSLLSYMLKAPLVKPGDDVVNSLNRQRQGLEAFMKACLGLEMGGGDLLLKTRTW</sequence>
<dbReference type="InterPro" id="IPR002587">
    <property type="entry name" value="Myo-inos-1-P_Synthase"/>
</dbReference>
<comment type="pathway">
    <text evidence="4">Polyol metabolism; myo-inositol biosynthesis; myo-inositol from D-glucose 6-phosphate: step 1/2.</text>
</comment>
<evidence type="ECO:0000256" key="1">
    <source>
        <dbReference type="ARBA" id="ARBA00000113"/>
    </source>
</evidence>
<evidence type="ECO:0000313" key="20">
    <source>
        <dbReference type="EMBL" id="KAG7553550.1"/>
    </source>
</evidence>
<evidence type="ECO:0000256" key="5">
    <source>
        <dbReference type="ARBA" id="ARBA00010813"/>
    </source>
</evidence>
<comment type="caution">
    <text evidence="20">The sequence shown here is derived from an EMBL/GenBank/DDBJ whole genome shotgun (WGS) entry which is preliminary data.</text>
</comment>
<dbReference type="AlphaFoldDB" id="A0A8K0JLK0"/>
<keyword evidence="21" id="KW-1185">Reference proteome</keyword>